<evidence type="ECO:0000313" key="12">
    <source>
        <dbReference type="EMBL" id="MDN4481212.1"/>
    </source>
</evidence>
<evidence type="ECO:0000256" key="7">
    <source>
        <dbReference type="ARBA" id="ARBA00022989"/>
    </source>
</evidence>
<comment type="caution">
    <text evidence="12">The sequence shown here is derived from an EMBL/GenBank/DDBJ whole genome shotgun (WGS) entry which is preliminary data.</text>
</comment>
<evidence type="ECO:0000256" key="4">
    <source>
        <dbReference type="ARBA" id="ARBA00022519"/>
    </source>
</evidence>
<dbReference type="Proteomes" id="UP001172708">
    <property type="component" value="Unassembled WGS sequence"/>
</dbReference>
<evidence type="ECO:0000256" key="1">
    <source>
        <dbReference type="ARBA" id="ARBA00004651"/>
    </source>
</evidence>
<dbReference type="NCBIfam" id="NF040906">
    <property type="entry name" value="GguB"/>
    <property type="match status" value="1"/>
</dbReference>
<dbReference type="Pfam" id="PF02653">
    <property type="entry name" value="BPD_transp_2"/>
    <property type="match status" value="1"/>
</dbReference>
<keyword evidence="2" id="KW-0813">Transport</keyword>
<dbReference type="CDD" id="cd06579">
    <property type="entry name" value="TM_PBP1_transp_AraH_like"/>
    <property type="match status" value="1"/>
</dbReference>
<feature type="transmembrane region" description="Helical" evidence="11">
    <location>
        <begin position="246"/>
        <end position="268"/>
    </location>
</feature>
<evidence type="ECO:0000256" key="11">
    <source>
        <dbReference type="SAM" id="Phobius"/>
    </source>
</evidence>
<gene>
    <name evidence="12" type="primary">gguB</name>
    <name evidence="12" type="ORF">QQX02_09780</name>
</gene>
<evidence type="ECO:0000256" key="3">
    <source>
        <dbReference type="ARBA" id="ARBA00022475"/>
    </source>
</evidence>
<proteinExistence type="predicted"/>
<keyword evidence="4" id="KW-0997">Cell inner membrane</keyword>
<accession>A0ABT8GIF5</accession>
<keyword evidence="7 11" id="KW-1133">Transmembrane helix</keyword>
<evidence type="ECO:0000313" key="13">
    <source>
        <dbReference type="Proteomes" id="UP001172708"/>
    </source>
</evidence>
<evidence type="ECO:0000256" key="2">
    <source>
        <dbReference type="ARBA" id="ARBA00022448"/>
    </source>
</evidence>
<feature type="transmembrane region" description="Helical" evidence="11">
    <location>
        <begin position="221"/>
        <end position="240"/>
    </location>
</feature>
<protein>
    <recommendedName>
        <fullName evidence="10">Xylose transport system permease protein XylH</fullName>
    </recommendedName>
</protein>
<feature type="transmembrane region" description="Helical" evidence="11">
    <location>
        <begin position="184"/>
        <end position="200"/>
    </location>
</feature>
<feature type="transmembrane region" description="Helical" evidence="11">
    <location>
        <begin position="323"/>
        <end position="341"/>
    </location>
</feature>
<keyword evidence="8 11" id="KW-0472">Membrane</keyword>
<keyword evidence="3" id="KW-1003">Cell membrane</keyword>
<feature type="transmembrane region" description="Helical" evidence="11">
    <location>
        <begin position="21"/>
        <end position="41"/>
    </location>
</feature>
<feature type="transmembrane region" description="Helical" evidence="11">
    <location>
        <begin position="289"/>
        <end position="311"/>
    </location>
</feature>
<dbReference type="RefSeq" id="WP_301142756.1">
    <property type="nucleotide sequence ID" value="NZ_JAUHQA010000001.1"/>
</dbReference>
<dbReference type="PANTHER" id="PTHR32196:SF32">
    <property type="entry name" value="XYLOSE TRANSPORT SYSTEM PERMEASE PROTEIN XYLH"/>
    <property type="match status" value="1"/>
</dbReference>
<dbReference type="InterPro" id="IPR001851">
    <property type="entry name" value="ABC_transp_permease"/>
</dbReference>
<comment type="subcellular location">
    <subcellularLocation>
        <location evidence="1">Cell membrane</location>
        <topology evidence="1">Multi-pass membrane protein</topology>
    </subcellularLocation>
</comment>
<sequence>MSEPSTKKAAEKRKSSVGVSARDYGLLSALVVIVALFQFWFTDGKLLLPANFNNLISQNAYVVILAIGMVMVIIAGHIDLSVGSLVAMIGAVSAIAISEWGQPVWVSILVSLLVGAVVGAWQGFWVAFVRVPAFIVTLAGMLIYRGLAIVFLTGGTIGGLPQGYVAIGAGWIPDWLGTVNELDVLTLLIGAFGAVGYAVSQLRARTKLRARGLPRESMPLFVGKIVLISGAMLFFAYLLAQHNGTPYVLILLGVLVLAYSFILNRTVFGRHIYAMGGNRFAAMMSGVKTKWVDFFIFVNIGVLAAIAAVVTTSRAGAAQSGAGNFYELDAIAAVFIGGAAVQGGVGRVSGAVIGALVMGVLNQGLSIMGIDSAWQQVIKGLVLLAAVAFDVVNRRRSGAA</sequence>
<feature type="transmembrane region" description="Helical" evidence="11">
    <location>
        <begin position="151"/>
        <end position="172"/>
    </location>
</feature>
<comment type="function">
    <text evidence="9">Part of the binding-protein-dependent transport system for D-xylose. Probably responsible for the translocation of the substrate across the membrane.</text>
</comment>
<evidence type="ECO:0000256" key="9">
    <source>
        <dbReference type="ARBA" id="ARBA00035611"/>
    </source>
</evidence>
<dbReference type="PANTHER" id="PTHR32196">
    <property type="entry name" value="ABC TRANSPORTER PERMEASE PROTEIN YPHD-RELATED-RELATED"/>
    <property type="match status" value="1"/>
</dbReference>
<organism evidence="12 13">
    <name type="scientific">Demequina muriae</name>
    <dbReference type="NCBI Taxonomy" id="3051664"/>
    <lineage>
        <taxon>Bacteria</taxon>
        <taxon>Bacillati</taxon>
        <taxon>Actinomycetota</taxon>
        <taxon>Actinomycetes</taxon>
        <taxon>Micrococcales</taxon>
        <taxon>Demequinaceae</taxon>
        <taxon>Demequina</taxon>
    </lineage>
</organism>
<feature type="transmembrane region" description="Helical" evidence="11">
    <location>
        <begin position="104"/>
        <end position="121"/>
    </location>
</feature>
<keyword evidence="6 11" id="KW-0812">Transmembrane</keyword>
<feature type="transmembrane region" description="Helical" evidence="11">
    <location>
        <begin position="61"/>
        <end position="92"/>
    </location>
</feature>
<keyword evidence="13" id="KW-1185">Reference proteome</keyword>
<evidence type="ECO:0000256" key="6">
    <source>
        <dbReference type="ARBA" id="ARBA00022692"/>
    </source>
</evidence>
<evidence type="ECO:0000256" key="8">
    <source>
        <dbReference type="ARBA" id="ARBA00023136"/>
    </source>
</evidence>
<reference evidence="12" key="1">
    <citation type="submission" date="2023-06" db="EMBL/GenBank/DDBJ databases">
        <title>Egi l300058.</title>
        <authorList>
            <person name="Gao L."/>
            <person name="Fang B.-Z."/>
            <person name="Li W.-J."/>
        </authorList>
    </citation>
    <scope>NUCLEOTIDE SEQUENCE</scope>
    <source>
        <strain evidence="12">EGI L300058</strain>
    </source>
</reference>
<keyword evidence="5" id="KW-0762">Sugar transport</keyword>
<evidence type="ECO:0000256" key="5">
    <source>
        <dbReference type="ARBA" id="ARBA00022597"/>
    </source>
</evidence>
<feature type="transmembrane region" description="Helical" evidence="11">
    <location>
        <begin position="373"/>
        <end position="392"/>
    </location>
</feature>
<evidence type="ECO:0000256" key="10">
    <source>
        <dbReference type="ARBA" id="ARBA00035686"/>
    </source>
</evidence>
<feature type="transmembrane region" description="Helical" evidence="11">
    <location>
        <begin position="348"/>
        <end position="367"/>
    </location>
</feature>
<name>A0ABT8GIF5_9MICO</name>
<dbReference type="EMBL" id="JAUHQA010000001">
    <property type="protein sequence ID" value="MDN4481212.1"/>
    <property type="molecule type" value="Genomic_DNA"/>
</dbReference>